<dbReference type="RefSeq" id="WP_220142089.1">
    <property type="nucleotide sequence ID" value="NZ_JAHXZI010000001.1"/>
</dbReference>
<evidence type="ECO:0000313" key="4">
    <source>
        <dbReference type="Proteomes" id="UP001519863"/>
    </source>
</evidence>
<protein>
    <submittedName>
        <fullName evidence="3">Uncharacterized protein</fullName>
    </submittedName>
</protein>
<keyword evidence="4" id="KW-1185">Reference proteome</keyword>
<feature type="transmembrane region" description="Helical" evidence="2">
    <location>
        <begin position="37"/>
        <end position="58"/>
    </location>
</feature>
<dbReference type="EMBL" id="JAHXZI010000001">
    <property type="protein sequence ID" value="MBW6432457.1"/>
    <property type="molecule type" value="Genomic_DNA"/>
</dbReference>
<feature type="compositionally biased region" description="Basic and acidic residues" evidence="1">
    <location>
        <begin position="346"/>
        <end position="359"/>
    </location>
</feature>
<evidence type="ECO:0000313" key="3">
    <source>
        <dbReference type="EMBL" id="MBW6432457.1"/>
    </source>
</evidence>
<comment type="caution">
    <text evidence="3">The sequence shown here is derived from an EMBL/GenBank/DDBJ whole genome shotgun (WGS) entry which is preliminary data.</text>
</comment>
<keyword evidence="2" id="KW-0472">Membrane</keyword>
<feature type="compositionally biased region" description="Basic and acidic residues" evidence="1">
    <location>
        <begin position="366"/>
        <end position="379"/>
    </location>
</feature>
<dbReference type="Proteomes" id="UP001519863">
    <property type="component" value="Unassembled WGS sequence"/>
</dbReference>
<evidence type="ECO:0000256" key="2">
    <source>
        <dbReference type="SAM" id="Phobius"/>
    </source>
</evidence>
<evidence type="ECO:0000256" key="1">
    <source>
        <dbReference type="SAM" id="MobiDB-lite"/>
    </source>
</evidence>
<reference evidence="3 4" key="1">
    <citation type="journal article" date="2013" name="Antonie Van Leeuwenhoek">
        <title>Actinoplanes hulinensis sp. nov., a novel actinomycete isolated from soybean root (Glycine max (L.) Merr).</title>
        <authorList>
            <person name="Shen Y."/>
            <person name="Liu C."/>
            <person name="Wang X."/>
            <person name="Zhao J."/>
            <person name="Jia F."/>
            <person name="Zhang Y."/>
            <person name="Wang L."/>
            <person name="Yang D."/>
            <person name="Xiang W."/>
        </authorList>
    </citation>
    <scope>NUCLEOTIDE SEQUENCE [LARGE SCALE GENOMIC DNA]</scope>
    <source>
        <strain evidence="3 4">NEAU-M9</strain>
    </source>
</reference>
<feature type="compositionally biased region" description="Polar residues" evidence="1">
    <location>
        <begin position="285"/>
        <end position="295"/>
    </location>
</feature>
<feature type="compositionally biased region" description="Basic and acidic residues" evidence="1">
    <location>
        <begin position="250"/>
        <end position="272"/>
    </location>
</feature>
<organism evidence="3 4">
    <name type="scientific">Actinoplanes hulinensis</name>
    <dbReference type="NCBI Taxonomy" id="1144547"/>
    <lineage>
        <taxon>Bacteria</taxon>
        <taxon>Bacillati</taxon>
        <taxon>Actinomycetota</taxon>
        <taxon>Actinomycetes</taxon>
        <taxon>Micromonosporales</taxon>
        <taxon>Micromonosporaceae</taxon>
        <taxon>Actinoplanes</taxon>
    </lineage>
</organism>
<gene>
    <name evidence="3" type="ORF">KZ829_01705</name>
</gene>
<accession>A0ABS7AUN1</accession>
<sequence length="415" mass="43062">MRHLRSIFYALVLAPSVWVLSGVGFTHDLSSRGRELFAAESISGLLLLIFAGILYAILAFAPVSPAGPVLAGAAYLGVTIWAWQSPASYAALWAPEVSKEGFDLSRPGYGLAALLAVPLLGTALSARRWARYEPPVLPIIGEIGRFRGAAKVAGIPVSIAETTVIRVGTPADRAEVVTAADRTVTMPAVPASTPAARPAPAPAPAPAAGPAAPVTASEPTVAIRLPEAEPTTVLAAPSEEPAVTSTSPAEAEKHDPAEAEKHDPAAADKDDATFVLQRPADDRTQPLSVAQTSRPETAADADATRPLVLPAAEADDATLPHGLAVDAGKSETNGDEPTRPHGLAIDARKSETNGDEPTRPHGLAIDARKSETNGDEPTRPHGLVTPPGDVTEPLRLPTEPTALIPAQRQPPEIES</sequence>
<feature type="region of interest" description="Disordered" evidence="1">
    <location>
        <begin position="231"/>
        <end position="415"/>
    </location>
</feature>
<feature type="transmembrane region" description="Helical" evidence="2">
    <location>
        <begin position="65"/>
        <end position="83"/>
    </location>
</feature>
<proteinExistence type="predicted"/>
<keyword evidence="2" id="KW-1133">Transmembrane helix</keyword>
<feature type="transmembrane region" description="Helical" evidence="2">
    <location>
        <begin position="7"/>
        <end position="25"/>
    </location>
</feature>
<name>A0ABS7AUN1_9ACTN</name>
<feature type="region of interest" description="Disordered" evidence="1">
    <location>
        <begin position="189"/>
        <end position="217"/>
    </location>
</feature>
<feature type="compositionally biased region" description="Pro residues" evidence="1">
    <location>
        <begin position="197"/>
        <end position="207"/>
    </location>
</feature>
<keyword evidence="2" id="KW-0812">Transmembrane</keyword>
<feature type="compositionally biased region" description="Low complexity" evidence="1">
    <location>
        <begin position="208"/>
        <end position="217"/>
    </location>
</feature>